<keyword evidence="2" id="KW-0574">Periplasm</keyword>
<evidence type="ECO:0000313" key="10">
    <source>
        <dbReference type="EMBL" id="ACM22052.1"/>
    </source>
</evidence>
<keyword evidence="5 6" id="KW-0413">Isomerase</keyword>
<feature type="domain" description="PpiC" evidence="9">
    <location>
        <begin position="172"/>
        <end position="274"/>
    </location>
</feature>
<evidence type="ECO:0000256" key="3">
    <source>
        <dbReference type="ARBA" id="ARBA00023110"/>
    </source>
</evidence>
<protein>
    <submittedName>
        <fullName evidence="10">Peptidylprolyl cis-trans isomerase, PpiC-type, SurA family</fullName>
    </submittedName>
</protein>
<evidence type="ECO:0000313" key="11">
    <source>
        <dbReference type="Proteomes" id="UP000007721"/>
    </source>
</evidence>
<gene>
    <name evidence="10" type="ordered locus">Geob_3713</name>
</gene>
<dbReference type="KEGG" id="geo:Geob_3713"/>
<dbReference type="HOGENOM" id="CLU_034646_5_0_7"/>
<dbReference type="PROSITE" id="PS50198">
    <property type="entry name" value="PPIC_PPIASE_2"/>
    <property type="match status" value="1"/>
</dbReference>
<sequence>MNKFLLYFAVSVLFICPAAAKGELITAVAAIVNDDVITTLEVQKETDQIIKEMEKKGPAETPDKAALRKIALDRLIDKKLVEQKIKELDIKVPEEELRQSIEDVKKQNNLTQEALVAALAGQGLSFEQYKTQLREQLERLRLMSQEVRSKIQVGEREIREYYEANHNRYGEEEFFRARHIFFKVGKDAPESEAAKVMTTATQVLQEARSGKDFAELARQFSDDPAAKKDGGDLGTFKKGDMIGEIEAAVSGMKPGEVSDPVKTAAGFHIIKLEERSKGKPRPFEEVKAEIEDLLYKKKSEERFNQWVNDLRKGAAIEIKL</sequence>
<dbReference type="Proteomes" id="UP000007721">
    <property type="component" value="Chromosome"/>
</dbReference>
<feature type="signal peptide" evidence="8">
    <location>
        <begin position="1"/>
        <end position="20"/>
    </location>
</feature>
<evidence type="ECO:0000256" key="5">
    <source>
        <dbReference type="ARBA" id="ARBA00023235"/>
    </source>
</evidence>
<dbReference type="SUPFAM" id="SSF54534">
    <property type="entry name" value="FKBP-like"/>
    <property type="match status" value="1"/>
</dbReference>
<dbReference type="Pfam" id="PF09312">
    <property type="entry name" value="SurA_N"/>
    <property type="match status" value="1"/>
</dbReference>
<reference evidence="10 11" key="1">
    <citation type="submission" date="2009-01" db="EMBL/GenBank/DDBJ databases">
        <title>Complete sequence of Geobacter sp. FRC-32.</title>
        <authorList>
            <consortium name="US DOE Joint Genome Institute"/>
            <person name="Lucas S."/>
            <person name="Copeland A."/>
            <person name="Lapidus A."/>
            <person name="Glavina del Rio T."/>
            <person name="Dalin E."/>
            <person name="Tice H."/>
            <person name="Bruce D."/>
            <person name="Goodwin L."/>
            <person name="Pitluck S."/>
            <person name="Saunders E."/>
            <person name="Brettin T."/>
            <person name="Detter J.C."/>
            <person name="Han C."/>
            <person name="Larimer F."/>
            <person name="Land M."/>
            <person name="Hauser L."/>
            <person name="Kyrpides N."/>
            <person name="Ovchinnikova G."/>
            <person name="Kostka J."/>
            <person name="Richardson P."/>
        </authorList>
    </citation>
    <scope>NUCLEOTIDE SEQUENCE [LARGE SCALE GENOMIC DNA]</scope>
    <source>
        <strain evidence="11">DSM 22248 / JCM 15807 / FRC-32</strain>
    </source>
</reference>
<dbReference type="eggNOG" id="COG0760">
    <property type="taxonomic scope" value="Bacteria"/>
</dbReference>
<dbReference type="InterPro" id="IPR015391">
    <property type="entry name" value="SurA_N"/>
</dbReference>
<dbReference type="InterPro" id="IPR000297">
    <property type="entry name" value="PPIase_PpiC"/>
</dbReference>
<evidence type="ECO:0000256" key="8">
    <source>
        <dbReference type="SAM" id="SignalP"/>
    </source>
</evidence>
<dbReference type="Gene3D" id="3.10.50.40">
    <property type="match status" value="1"/>
</dbReference>
<dbReference type="PANTHER" id="PTHR47637:SF1">
    <property type="entry name" value="CHAPERONE SURA"/>
    <property type="match status" value="1"/>
</dbReference>
<dbReference type="STRING" id="316067.Geob_3713"/>
<evidence type="ECO:0000256" key="1">
    <source>
        <dbReference type="ARBA" id="ARBA00022729"/>
    </source>
</evidence>
<evidence type="ECO:0000256" key="6">
    <source>
        <dbReference type="PROSITE-ProRule" id="PRU00278"/>
    </source>
</evidence>
<keyword evidence="7" id="KW-0175">Coiled coil</keyword>
<dbReference type="EMBL" id="CP001390">
    <property type="protein sequence ID" value="ACM22052.1"/>
    <property type="molecule type" value="Genomic_DNA"/>
</dbReference>
<evidence type="ECO:0000256" key="4">
    <source>
        <dbReference type="ARBA" id="ARBA00023186"/>
    </source>
</evidence>
<evidence type="ECO:0000256" key="2">
    <source>
        <dbReference type="ARBA" id="ARBA00022764"/>
    </source>
</evidence>
<accession>B9M731</accession>
<dbReference type="SUPFAM" id="SSF109998">
    <property type="entry name" value="Triger factor/SurA peptide-binding domain-like"/>
    <property type="match status" value="1"/>
</dbReference>
<keyword evidence="11" id="KW-1185">Reference proteome</keyword>
<feature type="chain" id="PRO_5007911195" evidence="8">
    <location>
        <begin position="21"/>
        <end position="320"/>
    </location>
</feature>
<keyword evidence="1 8" id="KW-0732">Signal</keyword>
<dbReference type="PANTHER" id="PTHR47637">
    <property type="entry name" value="CHAPERONE SURA"/>
    <property type="match status" value="1"/>
</dbReference>
<evidence type="ECO:0000259" key="9">
    <source>
        <dbReference type="PROSITE" id="PS50198"/>
    </source>
</evidence>
<dbReference type="InterPro" id="IPR046357">
    <property type="entry name" value="PPIase_dom_sf"/>
</dbReference>
<name>B9M731_GEODF</name>
<dbReference type="Pfam" id="PF00639">
    <property type="entry name" value="Rotamase"/>
    <property type="match status" value="1"/>
</dbReference>
<keyword evidence="4" id="KW-0143">Chaperone</keyword>
<organism evidence="10 11">
    <name type="scientific">Geotalea daltonii (strain DSM 22248 / JCM 15807 / FRC-32)</name>
    <name type="common">Geobacter daltonii</name>
    <dbReference type="NCBI Taxonomy" id="316067"/>
    <lineage>
        <taxon>Bacteria</taxon>
        <taxon>Pseudomonadati</taxon>
        <taxon>Thermodesulfobacteriota</taxon>
        <taxon>Desulfuromonadia</taxon>
        <taxon>Geobacterales</taxon>
        <taxon>Geobacteraceae</taxon>
        <taxon>Geotalea</taxon>
    </lineage>
</organism>
<dbReference type="InterPro" id="IPR027304">
    <property type="entry name" value="Trigger_fact/SurA_dom_sf"/>
</dbReference>
<keyword evidence="3 6" id="KW-0697">Rotamase</keyword>
<dbReference type="RefSeq" id="WP_012648778.1">
    <property type="nucleotide sequence ID" value="NC_011979.1"/>
</dbReference>
<dbReference type="OrthoDB" id="14196at2"/>
<dbReference type="InterPro" id="IPR050280">
    <property type="entry name" value="OMP_Chaperone_SurA"/>
</dbReference>
<proteinExistence type="predicted"/>
<feature type="coiled-coil region" evidence="7">
    <location>
        <begin position="94"/>
        <end position="150"/>
    </location>
</feature>
<evidence type="ECO:0000256" key="7">
    <source>
        <dbReference type="SAM" id="Coils"/>
    </source>
</evidence>
<dbReference type="AlphaFoldDB" id="B9M731"/>
<dbReference type="GO" id="GO:0003755">
    <property type="term" value="F:peptidyl-prolyl cis-trans isomerase activity"/>
    <property type="evidence" value="ECO:0007669"/>
    <property type="project" value="UniProtKB-KW"/>
</dbReference>
<dbReference type="Gene3D" id="1.10.4030.10">
    <property type="entry name" value="Porin chaperone SurA, peptide-binding domain"/>
    <property type="match status" value="1"/>
</dbReference>